<dbReference type="Proteomes" id="UP000801428">
    <property type="component" value="Unassembled WGS sequence"/>
</dbReference>
<evidence type="ECO:0000256" key="1">
    <source>
        <dbReference type="ARBA" id="ARBA00004141"/>
    </source>
</evidence>
<comment type="caution">
    <text evidence="8">The sequence shown here is derived from an EMBL/GenBank/DDBJ whole genome shotgun (WGS) entry which is preliminary data.</text>
</comment>
<keyword evidence="5 6" id="KW-0472">Membrane</keyword>
<dbReference type="OrthoDB" id="3639251at2759"/>
<reference evidence="8" key="1">
    <citation type="submission" date="2019-04" db="EMBL/GenBank/DDBJ databases">
        <title>Sequencing of skin fungus with MAO and IRED activity.</title>
        <authorList>
            <person name="Marsaioli A.J."/>
            <person name="Bonatto J.M.C."/>
            <person name="Reis Junior O."/>
        </authorList>
    </citation>
    <scope>NUCLEOTIDE SEQUENCE</scope>
    <source>
        <strain evidence="8">30M1</strain>
    </source>
</reference>
<feature type="transmembrane region" description="Helical" evidence="6">
    <location>
        <begin position="210"/>
        <end position="232"/>
    </location>
</feature>
<dbReference type="Gene3D" id="1.20.1250.20">
    <property type="entry name" value="MFS general substrate transporter like domains"/>
    <property type="match status" value="2"/>
</dbReference>
<comment type="subcellular location">
    <subcellularLocation>
        <location evidence="1">Membrane</location>
        <topology evidence="1">Multi-pass membrane protein</topology>
    </subcellularLocation>
</comment>
<name>A0A9P4W7A8_CURKU</name>
<feature type="transmembrane region" description="Helical" evidence="6">
    <location>
        <begin position="403"/>
        <end position="424"/>
    </location>
</feature>
<sequence>MLVDEKQNVDHIEEAYDSRSPRVHDENPEHDWTPEEEAAIVKKADWRVFPMLCIVFGLSLLDRTNISSAYIAGLAKDLQLTGQRYNIALLVFFVGYCLFELPSNYVIRRLGARFWLSFLIVAWGACVLGMGFVHSWEILTVLRAFLGVFEAGLFPGAVYIIGSWYRQFETAKRVSIFYMAALLASGFGPIFAYALSLIRVGDGMYSQGWRWIFIIEGIATVVAGLIAPFFLVEFPEKVRFLTDRQKHIAITRVSLEKAGKQIEHATVTETLRMICDWKLLVYSLQYFVAASSVYSLAFFQPIILRQGMGFSYAKAQLLSSPPYIFTVFASLATSWLSDRIRLRWPILVSQSLIAIIGLLLVLYPKPPAARYFGLFLATWGTQGNIPASLAYGNNQTARVQKRAVVAAVMISVGAAGGVTGSTIFQAKDAPQYLPGMWATIAMQILYSVATLSMSMFLKRQNRLADETGKTLEGVEGFRLK</sequence>
<proteinExistence type="predicted"/>
<keyword evidence="3 6" id="KW-0812">Transmembrane</keyword>
<feature type="transmembrane region" description="Helical" evidence="6">
    <location>
        <begin position="85"/>
        <end position="107"/>
    </location>
</feature>
<evidence type="ECO:0000256" key="2">
    <source>
        <dbReference type="ARBA" id="ARBA00022448"/>
    </source>
</evidence>
<feature type="transmembrane region" description="Helical" evidence="6">
    <location>
        <begin position="48"/>
        <end position="73"/>
    </location>
</feature>
<feature type="transmembrane region" description="Helical" evidence="6">
    <location>
        <begin position="279"/>
        <end position="300"/>
    </location>
</feature>
<evidence type="ECO:0000256" key="6">
    <source>
        <dbReference type="SAM" id="Phobius"/>
    </source>
</evidence>
<feature type="transmembrane region" description="Helical" evidence="6">
    <location>
        <begin position="320"/>
        <end position="337"/>
    </location>
</feature>
<dbReference type="InterPro" id="IPR020846">
    <property type="entry name" value="MFS_dom"/>
</dbReference>
<feature type="transmembrane region" description="Helical" evidence="6">
    <location>
        <begin position="436"/>
        <end position="457"/>
    </location>
</feature>
<dbReference type="SUPFAM" id="SSF103473">
    <property type="entry name" value="MFS general substrate transporter"/>
    <property type="match status" value="1"/>
</dbReference>
<keyword evidence="4 6" id="KW-1133">Transmembrane helix</keyword>
<evidence type="ECO:0000256" key="3">
    <source>
        <dbReference type="ARBA" id="ARBA00022692"/>
    </source>
</evidence>
<dbReference type="EMBL" id="SWKU01000009">
    <property type="protein sequence ID" value="KAF3003492.1"/>
    <property type="molecule type" value="Genomic_DNA"/>
</dbReference>
<dbReference type="AlphaFoldDB" id="A0A9P4W7A8"/>
<evidence type="ECO:0000259" key="7">
    <source>
        <dbReference type="PROSITE" id="PS50850"/>
    </source>
</evidence>
<evidence type="ECO:0000313" key="9">
    <source>
        <dbReference type="Proteomes" id="UP000801428"/>
    </source>
</evidence>
<dbReference type="FunFam" id="1.20.1250.20:FF:000018">
    <property type="entry name" value="MFS transporter permease"/>
    <property type="match status" value="1"/>
</dbReference>
<accession>A0A9P4W7A8</accession>
<dbReference type="PANTHER" id="PTHR43791">
    <property type="entry name" value="PERMEASE-RELATED"/>
    <property type="match status" value="1"/>
</dbReference>
<organism evidence="8 9">
    <name type="scientific">Curvularia kusanoi</name>
    <name type="common">Cochliobolus kusanoi</name>
    <dbReference type="NCBI Taxonomy" id="90978"/>
    <lineage>
        <taxon>Eukaryota</taxon>
        <taxon>Fungi</taxon>
        <taxon>Dikarya</taxon>
        <taxon>Ascomycota</taxon>
        <taxon>Pezizomycotina</taxon>
        <taxon>Dothideomycetes</taxon>
        <taxon>Pleosporomycetidae</taxon>
        <taxon>Pleosporales</taxon>
        <taxon>Pleosporineae</taxon>
        <taxon>Pleosporaceae</taxon>
        <taxon>Curvularia</taxon>
    </lineage>
</organism>
<keyword evidence="2" id="KW-0813">Transport</keyword>
<dbReference type="PROSITE" id="PS50850">
    <property type="entry name" value="MFS"/>
    <property type="match status" value="1"/>
</dbReference>
<dbReference type="InterPro" id="IPR011701">
    <property type="entry name" value="MFS"/>
</dbReference>
<keyword evidence="9" id="KW-1185">Reference proteome</keyword>
<feature type="transmembrane region" description="Helical" evidence="6">
    <location>
        <begin position="114"/>
        <end position="136"/>
    </location>
</feature>
<dbReference type="GO" id="GO:0022857">
    <property type="term" value="F:transmembrane transporter activity"/>
    <property type="evidence" value="ECO:0007669"/>
    <property type="project" value="InterPro"/>
</dbReference>
<feature type="transmembrane region" description="Helical" evidence="6">
    <location>
        <begin position="176"/>
        <end position="198"/>
    </location>
</feature>
<evidence type="ECO:0000256" key="4">
    <source>
        <dbReference type="ARBA" id="ARBA00022989"/>
    </source>
</evidence>
<gene>
    <name evidence="8" type="ORF">E8E13_004397</name>
</gene>
<dbReference type="Pfam" id="PF07690">
    <property type="entry name" value="MFS_1"/>
    <property type="match status" value="1"/>
</dbReference>
<dbReference type="GO" id="GO:0016020">
    <property type="term" value="C:membrane"/>
    <property type="evidence" value="ECO:0007669"/>
    <property type="project" value="UniProtKB-SubCell"/>
</dbReference>
<protein>
    <recommendedName>
        <fullName evidence="7">Major facilitator superfamily (MFS) profile domain-containing protein</fullName>
    </recommendedName>
</protein>
<feature type="transmembrane region" description="Helical" evidence="6">
    <location>
        <begin position="344"/>
        <end position="363"/>
    </location>
</feature>
<dbReference type="InterPro" id="IPR036259">
    <property type="entry name" value="MFS_trans_sf"/>
</dbReference>
<evidence type="ECO:0000313" key="8">
    <source>
        <dbReference type="EMBL" id="KAF3003492.1"/>
    </source>
</evidence>
<feature type="domain" description="Major facilitator superfamily (MFS) profile" evidence="7">
    <location>
        <begin position="48"/>
        <end position="462"/>
    </location>
</feature>
<evidence type="ECO:0000256" key="5">
    <source>
        <dbReference type="ARBA" id="ARBA00023136"/>
    </source>
</evidence>
<dbReference type="FunFam" id="1.20.1250.20:FF:000394">
    <property type="entry name" value="MFS general substrate transporter"/>
    <property type="match status" value="1"/>
</dbReference>
<feature type="transmembrane region" description="Helical" evidence="6">
    <location>
        <begin position="142"/>
        <end position="164"/>
    </location>
</feature>
<dbReference type="PANTHER" id="PTHR43791:SF47">
    <property type="entry name" value="MAJOR FACILITATOR SUPERFAMILY (MFS) PROFILE DOMAIN-CONTAINING PROTEIN-RELATED"/>
    <property type="match status" value="1"/>
</dbReference>
<feature type="transmembrane region" description="Helical" evidence="6">
    <location>
        <begin position="369"/>
        <end position="391"/>
    </location>
</feature>